<dbReference type="InterPro" id="IPR006699">
    <property type="entry name" value="GlpP"/>
</dbReference>
<organism evidence="1 2">
    <name type="scientific">Vibrio algarum</name>
    <dbReference type="NCBI Taxonomy" id="3020714"/>
    <lineage>
        <taxon>Bacteria</taxon>
        <taxon>Pseudomonadati</taxon>
        <taxon>Pseudomonadota</taxon>
        <taxon>Gammaproteobacteria</taxon>
        <taxon>Vibrionales</taxon>
        <taxon>Vibrionaceae</taxon>
        <taxon>Vibrio</taxon>
    </lineage>
</organism>
<dbReference type="EMBL" id="JAQLOI010000003">
    <property type="protein sequence ID" value="MDB1125222.1"/>
    <property type="molecule type" value="Genomic_DNA"/>
</dbReference>
<dbReference type="Gene3D" id="3.20.20.70">
    <property type="entry name" value="Aldolase class I"/>
    <property type="match status" value="1"/>
</dbReference>
<protein>
    <submittedName>
        <fullName evidence="1">Glycerol-3-phosphate responsive antiterminator</fullName>
    </submittedName>
</protein>
<evidence type="ECO:0000313" key="1">
    <source>
        <dbReference type="EMBL" id="MDB1125222.1"/>
    </source>
</evidence>
<dbReference type="Proteomes" id="UP001210678">
    <property type="component" value="Unassembled WGS sequence"/>
</dbReference>
<reference evidence="1 2" key="1">
    <citation type="submission" date="2023-01" db="EMBL/GenBank/DDBJ databases">
        <title>Vibrio sp. KJ40-1 sp.nov, isolated from marine algae.</title>
        <authorList>
            <person name="Butt M."/>
            <person name="Kim J.M.J."/>
            <person name="Jeon C.O.C."/>
        </authorList>
    </citation>
    <scope>NUCLEOTIDE SEQUENCE [LARGE SCALE GENOMIC DNA]</scope>
    <source>
        <strain evidence="1 2">KJ40-1</strain>
    </source>
</reference>
<gene>
    <name evidence="1" type="ORF">PGX00_16860</name>
</gene>
<dbReference type="InterPro" id="IPR013785">
    <property type="entry name" value="Aldolase_TIM"/>
</dbReference>
<dbReference type="RefSeq" id="WP_272138727.1">
    <property type="nucleotide sequence ID" value="NZ_JAQLOI010000003.1"/>
</dbReference>
<proteinExistence type="predicted"/>
<dbReference type="PIRSF" id="PIRSF016897">
    <property type="entry name" value="GlpP"/>
    <property type="match status" value="1"/>
</dbReference>
<dbReference type="PANTHER" id="PTHR35787:SF1">
    <property type="entry name" value="GLYCEROL UPTAKE OPERON ANTITERMINATOR REGULATORY PROTEIN"/>
    <property type="match status" value="1"/>
</dbReference>
<dbReference type="PANTHER" id="PTHR35787">
    <property type="entry name" value="GLYCEROL UPTAKE OPERON ANTITERMINATOR REGULATORY PROTEIN"/>
    <property type="match status" value="1"/>
</dbReference>
<accession>A0ABT4YV13</accession>
<dbReference type="SUPFAM" id="SSF110391">
    <property type="entry name" value="GlpP-like"/>
    <property type="match status" value="1"/>
</dbReference>
<evidence type="ECO:0000313" key="2">
    <source>
        <dbReference type="Proteomes" id="UP001210678"/>
    </source>
</evidence>
<comment type="caution">
    <text evidence="1">The sequence shown here is derived from an EMBL/GenBank/DDBJ whole genome shotgun (WGS) entry which is preliminary data.</text>
</comment>
<sequence>MTIRRLLNSNRVIASVKDTASLDKALESDCKIIFILYGNICNIGQIVNRVRGAGKMAFIHIDLLEGASNQEVVVDFLKIVTQADGVISTKSQMLKAAKEHGFYTILRLFIVDSKSFHNIPKQISNCRPDSIEIMPGVMPAVTQWLLPKINIPLISSGLICDQNTATMALSAGALAISTTNEDVWKLYNHFN</sequence>
<name>A0ABT4YV13_9VIBR</name>
<dbReference type="Pfam" id="PF04309">
    <property type="entry name" value="G3P_antiterm"/>
    <property type="match status" value="1"/>
</dbReference>
<keyword evidence="2" id="KW-1185">Reference proteome</keyword>